<sequence length="538" mass="59447">MKRILVILLLLLGVAKADEPEQVEVDGVVSDCTAKSATSCFTCVTTPQSTYFGKVMISTPCRWCPATQECHAYGSLFDSCSIPIHTSDVEDTDYANYVCEAAKYPHIASDFSNTDIDALEQWVIQYLDNFKGKKHAFPSYDSTGDTGVYEIPDKVSIAVASDWGSGTIESAAVASLMGKHSPDHTIHMGDVYYESLEAEIKHQVFGEKLNEYQEGVAFPRGKDGTWFLNANHEMLSLGNGYFDTLLPAGGMEGGGGQKASYFALENKHWKVIGLDTGYNAYATFSHIDAIDELKETDSSMEDELVNWLNATANLGEACAEDDRGIILLSHHQPFSDFIADDAYLGPPEQLSKMIPADCKVVWITGHEHQFSMYDLTSKFGTADREVELSVYHRLVGNGGFPQPPQTPSKHTTLSWYDNRVYKSFPLNQGGEEAYVYNGYFTMALDDDKMTIEYYTFECESGTKSQDGKSCDRAVGPSMEEEVMLAREVFRAGGGKAGVEIVESWINEDAMTKGGEGGMLQGAEKVYRQRHAFQNGQKH</sequence>
<keyword evidence="1" id="KW-0732">Signal</keyword>
<accession>A0A9W7GCI1</accession>
<dbReference type="EMBL" id="BRYA01000193">
    <property type="protein sequence ID" value="GMI43447.1"/>
    <property type="molecule type" value="Genomic_DNA"/>
</dbReference>
<dbReference type="Pfam" id="PF00149">
    <property type="entry name" value="Metallophos"/>
    <property type="match status" value="1"/>
</dbReference>
<dbReference type="AlphaFoldDB" id="A0A9W7GCI1"/>
<comment type="caution">
    <text evidence="3">The sequence shown here is derived from an EMBL/GenBank/DDBJ whole genome shotgun (WGS) entry which is preliminary data.</text>
</comment>
<feature type="chain" id="PRO_5040854038" description="Calcineurin-like phosphoesterase domain-containing protein" evidence="1">
    <location>
        <begin position="18"/>
        <end position="538"/>
    </location>
</feature>
<feature type="domain" description="Calcineurin-like phosphoesterase" evidence="2">
    <location>
        <begin position="156"/>
        <end position="369"/>
    </location>
</feature>
<name>A0A9W7GCI1_9STRA</name>
<dbReference type="InterPro" id="IPR004843">
    <property type="entry name" value="Calcineurin-like_PHP"/>
</dbReference>
<keyword evidence="4" id="KW-1185">Reference proteome</keyword>
<dbReference type="SUPFAM" id="SSF56300">
    <property type="entry name" value="Metallo-dependent phosphatases"/>
    <property type="match status" value="1"/>
</dbReference>
<dbReference type="InterPro" id="IPR029052">
    <property type="entry name" value="Metallo-depent_PP-like"/>
</dbReference>
<organism evidence="3 4">
    <name type="scientific">Triparma columacea</name>
    <dbReference type="NCBI Taxonomy" id="722753"/>
    <lineage>
        <taxon>Eukaryota</taxon>
        <taxon>Sar</taxon>
        <taxon>Stramenopiles</taxon>
        <taxon>Ochrophyta</taxon>
        <taxon>Bolidophyceae</taxon>
        <taxon>Parmales</taxon>
        <taxon>Triparmaceae</taxon>
        <taxon>Triparma</taxon>
    </lineage>
</organism>
<protein>
    <recommendedName>
        <fullName evidence="2">Calcineurin-like phosphoesterase domain-containing protein</fullName>
    </recommendedName>
</protein>
<dbReference type="OrthoDB" id="426707at2759"/>
<reference evidence="4" key="1">
    <citation type="journal article" date="2023" name="Commun. Biol.">
        <title>Genome analysis of Parmales, the sister group of diatoms, reveals the evolutionary specialization of diatoms from phago-mixotrophs to photoautotrophs.</title>
        <authorList>
            <person name="Ban H."/>
            <person name="Sato S."/>
            <person name="Yoshikawa S."/>
            <person name="Yamada K."/>
            <person name="Nakamura Y."/>
            <person name="Ichinomiya M."/>
            <person name="Sato N."/>
            <person name="Blanc-Mathieu R."/>
            <person name="Endo H."/>
            <person name="Kuwata A."/>
            <person name="Ogata H."/>
        </authorList>
    </citation>
    <scope>NUCLEOTIDE SEQUENCE [LARGE SCALE GENOMIC DNA]</scope>
</reference>
<dbReference type="GO" id="GO:0016787">
    <property type="term" value="F:hydrolase activity"/>
    <property type="evidence" value="ECO:0007669"/>
    <property type="project" value="InterPro"/>
</dbReference>
<feature type="signal peptide" evidence="1">
    <location>
        <begin position="1"/>
        <end position="17"/>
    </location>
</feature>
<evidence type="ECO:0000256" key="1">
    <source>
        <dbReference type="SAM" id="SignalP"/>
    </source>
</evidence>
<dbReference type="Gene3D" id="3.60.21.10">
    <property type="match status" value="1"/>
</dbReference>
<evidence type="ECO:0000259" key="2">
    <source>
        <dbReference type="Pfam" id="PF00149"/>
    </source>
</evidence>
<evidence type="ECO:0000313" key="3">
    <source>
        <dbReference type="EMBL" id="GMI43447.1"/>
    </source>
</evidence>
<gene>
    <name evidence="3" type="ORF">TrCOL_g12565</name>
</gene>
<evidence type="ECO:0000313" key="4">
    <source>
        <dbReference type="Proteomes" id="UP001165065"/>
    </source>
</evidence>
<proteinExistence type="predicted"/>
<dbReference type="Proteomes" id="UP001165065">
    <property type="component" value="Unassembled WGS sequence"/>
</dbReference>